<keyword evidence="2" id="KW-0378">Hydrolase</keyword>
<gene>
    <name evidence="5" type="ORF">OM076_30465</name>
</gene>
<dbReference type="AlphaFoldDB" id="A0A9X3N097"/>
<dbReference type="InterPro" id="IPR050659">
    <property type="entry name" value="Peptidase_M24B"/>
</dbReference>
<keyword evidence="1 3" id="KW-0479">Metal-binding</keyword>
<keyword evidence="6" id="KW-1185">Reference proteome</keyword>
<evidence type="ECO:0000256" key="2">
    <source>
        <dbReference type="ARBA" id="ARBA00022801"/>
    </source>
</evidence>
<sequence length="352" mass="38439">MFHEVPTGITDAFLYLENDGRRAATVSVLDAAKVTGFGIEILDPNTLGMDDLVAAGLDRLAIDAEIALRATLALRISSASVPPEFPLFVADHLRANGIELTVDDDEFVRRRRVKSETELDGIRRAQKAADAAMGVARSLIHELRPGLTSEEVRFAMQATCEEHGCELPDDVIVSHGAQSAIGHESGSGAIEAGEPVVVDIWPRDRVSRCWSDMTRTFVAGGGEPPDELAEYWRLTRDSLDRVYADLGPGANGRKLFERSSEPYIEAGKPTQLTKEPGTILEDGYFHGLGHGVGLEVHERPHMGRLDDDLVPGDVVTVEPGCYRRGFGGCRLEDIVLITEDGYEVLTDFPYDL</sequence>
<dbReference type="PANTHER" id="PTHR46112">
    <property type="entry name" value="AMINOPEPTIDASE"/>
    <property type="match status" value="1"/>
</dbReference>
<dbReference type="CDD" id="cd01066">
    <property type="entry name" value="APP_MetAP"/>
    <property type="match status" value="1"/>
</dbReference>
<evidence type="ECO:0000259" key="4">
    <source>
        <dbReference type="Pfam" id="PF00557"/>
    </source>
</evidence>
<dbReference type="Proteomes" id="UP001149140">
    <property type="component" value="Unassembled WGS sequence"/>
</dbReference>
<dbReference type="GO" id="GO:0046872">
    <property type="term" value="F:metal ion binding"/>
    <property type="evidence" value="ECO:0007669"/>
    <property type="project" value="UniProtKB-KW"/>
</dbReference>
<feature type="domain" description="Peptidase M24" evidence="4">
    <location>
        <begin position="121"/>
        <end position="339"/>
    </location>
</feature>
<evidence type="ECO:0000256" key="1">
    <source>
        <dbReference type="ARBA" id="ARBA00022723"/>
    </source>
</evidence>
<dbReference type="GO" id="GO:0016787">
    <property type="term" value="F:hydrolase activity"/>
    <property type="evidence" value="ECO:0007669"/>
    <property type="project" value="UniProtKB-KW"/>
</dbReference>
<protein>
    <submittedName>
        <fullName evidence="5">Xaa-Pro peptidase family protein</fullName>
    </submittedName>
</protein>
<reference evidence="5" key="1">
    <citation type="submission" date="2022-10" db="EMBL/GenBank/DDBJ databases">
        <title>The WGS of Solirubrobacter ginsenosidimutans DSM 21036.</title>
        <authorList>
            <person name="Jiang Z."/>
        </authorList>
    </citation>
    <scope>NUCLEOTIDE SEQUENCE</scope>
    <source>
        <strain evidence="5">DSM 21036</strain>
    </source>
</reference>
<dbReference type="PANTHER" id="PTHR46112:SF2">
    <property type="entry name" value="XAA-PRO AMINOPEPTIDASE P-RELATED"/>
    <property type="match status" value="1"/>
</dbReference>
<dbReference type="InterPro" id="IPR036005">
    <property type="entry name" value="Creatinase/aminopeptidase-like"/>
</dbReference>
<dbReference type="Gene3D" id="3.90.230.10">
    <property type="entry name" value="Creatinase/methionine aminopeptidase superfamily"/>
    <property type="match status" value="1"/>
</dbReference>
<name>A0A9X3N097_9ACTN</name>
<evidence type="ECO:0000313" key="5">
    <source>
        <dbReference type="EMBL" id="MDA0164630.1"/>
    </source>
</evidence>
<comment type="similarity">
    <text evidence="3">Belongs to the peptidase M24B family.</text>
</comment>
<dbReference type="Pfam" id="PF00557">
    <property type="entry name" value="Peptidase_M24"/>
    <property type="match status" value="1"/>
</dbReference>
<proteinExistence type="inferred from homology"/>
<evidence type="ECO:0000256" key="3">
    <source>
        <dbReference type="RuleBase" id="RU000590"/>
    </source>
</evidence>
<evidence type="ECO:0000313" key="6">
    <source>
        <dbReference type="Proteomes" id="UP001149140"/>
    </source>
</evidence>
<organism evidence="5 6">
    <name type="scientific">Solirubrobacter ginsenosidimutans</name>
    <dbReference type="NCBI Taxonomy" id="490573"/>
    <lineage>
        <taxon>Bacteria</taxon>
        <taxon>Bacillati</taxon>
        <taxon>Actinomycetota</taxon>
        <taxon>Thermoleophilia</taxon>
        <taxon>Solirubrobacterales</taxon>
        <taxon>Solirubrobacteraceae</taxon>
        <taxon>Solirubrobacter</taxon>
    </lineage>
</organism>
<accession>A0A9X3N097</accession>
<dbReference type="EMBL" id="JAPDOD010000036">
    <property type="protein sequence ID" value="MDA0164630.1"/>
    <property type="molecule type" value="Genomic_DNA"/>
</dbReference>
<dbReference type="PROSITE" id="PS00491">
    <property type="entry name" value="PROLINE_PEPTIDASE"/>
    <property type="match status" value="1"/>
</dbReference>
<dbReference type="InterPro" id="IPR001131">
    <property type="entry name" value="Peptidase_M24B_aminopep-P_CS"/>
</dbReference>
<dbReference type="SUPFAM" id="SSF55920">
    <property type="entry name" value="Creatinase/aminopeptidase"/>
    <property type="match status" value="1"/>
</dbReference>
<dbReference type="InterPro" id="IPR000994">
    <property type="entry name" value="Pept_M24"/>
</dbReference>
<comment type="caution">
    <text evidence="5">The sequence shown here is derived from an EMBL/GenBank/DDBJ whole genome shotgun (WGS) entry which is preliminary data.</text>
</comment>